<sequence length="73" mass="8421">TINDTTKKVDAQATTENTMEESSKKQENQQQQHSAATAKPAARKETNIPFPQQIRKEVKDKQFSNFLEIFRKL</sequence>
<evidence type="ECO:0000313" key="3">
    <source>
        <dbReference type="Proteomes" id="UP001341840"/>
    </source>
</evidence>
<gene>
    <name evidence="2" type="ORF">PIB30_077193</name>
</gene>
<accession>A0ABU6ZP69</accession>
<dbReference type="EMBL" id="JASCZI010272892">
    <property type="protein sequence ID" value="MED6223758.1"/>
    <property type="molecule type" value="Genomic_DNA"/>
</dbReference>
<evidence type="ECO:0000256" key="1">
    <source>
        <dbReference type="SAM" id="MobiDB-lite"/>
    </source>
</evidence>
<evidence type="ECO:0000313" key="2">
    <source>
        <dbReference type="EMBL" id="MED6223758.1"/>
    </source>
</evidence>
<organism evidence="2 3">
    <name type="scientific">Stylosanthes scabra</name>
    <dbReference type="NCBI Taxonomy" id="79078"/>
    <lineage>
        <taxon>Eukaryota</taxon>
        <taxon>Viridiplantae</taxon>
        <taxon>Streptophyta</taxon>
        <taxon>Embryophyta</taxon>
        <taxon>Tracheophyta</taxon>
        <taxon>Spermatophyta</taxon>
        <taxon>Magnoliopsida</taxon>
        <taxon>eudicotyledons</taxon>
        <taxon>Gunneridae</taxon>
        <taxon>Pentapetalae</taxon>
        <taxon>rosids</taxon>
        <taxon>fabids</taxon>
        <taxon>Fabales</taxon>
        <taxon>Fabaceae</taxon>
        <taxon>Papilionoideae</taxon>
        <taxon>50 kb inversion clade</taxon>
        <taxon>dalbergioids sensu lato</taxon>
        <taxon>Dalbergieae</taxon>
        <taxon>Pterocarpus clade</taxon>
        <taxon>Stylosanthes</taxon>
    </lineage>
</organism>
<name>A0ABU6ZP69_9FABA</name>
<protein>
    <submittedName>
        <fullName evidence="2">Uncharacterized protein</fullName>
    </submittedName>
</protein>
<feature type="non-terminal residue" evidence="2">
    <location>
        <position position="1"/>
    </location>
</feature>
<feature type="region of interest" description="Disordered" evidence="1">
    <location>
        <begin position="1"/>
        <end position="53"/>
    </location>
</feature>
<comment type="caution">
    <text evidence="2">The sequence shown here is derived from an EMBL/GenBank/DDBJ whole genome shotgun (WGS) entry which is preliminary data.</text>
</comment>
<keyword evidence="3" id="KW-1185">Reference proteome</keyword>
<feature type="compositionally biased region" description="Basic and acidic residues" evidence="1">
    <location>
        <begin position="1"/>
        <end position="10"/>
    </location>
</feature>
<proteinExistence type="predicted"/>
<dbReference type="Proteomes" id="UP001341840">
    <property type="component" value="Unassembled WGS sequence"/>
</dbReference>
<reference evidence="2 3" key="1">
    <citation type="journal article" date="2023" name="Plants (Basel)">
        <title>Bridging the Gap: Combining Genomics and Transcriptomics Approaches to Understand Stylosanthes scabra, an Orphan Legume from the Brazilian Caatinga.</title>
        <authorList>
            <person name="Ferreira-Neto J.R.C."/>
            <person name="da Silva M.D."/>
            <person name="Binneck E."/>
            <person name="de Melo N.F."/>
            <person name="da Silva R.H."/>
            <person name="de Melo A.L.T.M."/>
            <person name="Pandolfi V."/>
            <person name="Bustamante F.O."/>
            <person name="Brasileiro-Vidal A.C."/>
            <person name="Benko-Iseppon A.M."/>
        </authorList>
    </citation>
    <scope>NUCLEOTIDE SEQUENCE [LARGE SCALE GENOMIC DNA]</scope>
    <source>
        <tissue evidence="2">Leaves</tissue>
    </source>
</reference>